<dbReference type="InterPro" id="IPR034750">
    <property type="entry name" value="CULT"/>
</dbReference>
<accession>A0A225W1Z5</accession>
<dbReference type="InterPro" id="IPR046336">
    <property type="entry name" value="Lon_prtase_N_sf"/>
</dbReference>
<dbReference type="GO" id="GO:0046872">
    <property type="term" value="F:metal ion binding"/>
    <property type="evidence" value="ECO:0007669"/>
    <property type="project" value="UniProtKB-KW"/>
</dbReference>
<evidence type="ECO:0000259" key="10">
    <source>
        <dbReference type="PROSITE" id="PS51788"/>
    </source>
</evidence>
<dbReference type="Pfam" id="PF02190">
    <property type="entry name" value="LON_substr_bdg"/>
    <property type="match status" value="1"/>
</dbReference>
<comment type="subcellular location">
    <subcellularLocation>
        <location evidence="1">Nucleus</location>
    </subcellularLocation>
</comment>
<evidence type="ECO:0000313" key="12">
    <source>
        <dbReference type="Proteomes" id="UP000198211"/>
    </source>
</evidence>
<dbReference type="OrthoDB" id="267517at2759"/>
<keyword evidence="8" id="KW-0539">Nucleus</keyword>
<gene>
    <name evidence="11" type="ORF">PHMEG_00015996</name>
</gene>
<evidence type="ECO:0000256" key="5">
    <source>
        <dbReference type="ARBA" id="ARBA00022723"/>
    </source>
</evidence>
<dbReference type="PANTHER" id="PTHR46732:SF8">
    <property type="entry name" value="ATP-DEPENDENT PROTEASE LA (LON) DOMAIN PROTEIN"/>
    <property type="match status" value="1"/>
</dbReference>
<evidence type="ECO:0000256" key="3">
    <source>
        <dbReference type="ARBA" id="ARBA00005293"/>
    </source>
</evidence>
<comment type="similarity">
    <text evidence="3">Belongs to the CRBN family.</text>
</comment>
<dbReference type="PROSITE" id="PS51788">
    <property type="entry name" value="CULT"/>
    <property type="match status" value="1"/>
</dbReference>
<dbReference type="Proteomes" id="UP000198211">
    <property type="component" value="Unassembled WGS sequence"/>
</dbReference>
<proteinExistence type="inferred from homology"/>
<evidence type="ECO:0000256" key="2">
    <source>
        <dbReference type="ARBA" id="ARBA00004906"/>
    </source>
</evidence>
<dbReference type="InterPro" id="IPR015947">
    <property type="entry name" value="PUA-like_sf"/>
</dbReference>
<dbReference type="STRING" id="4795.A0A225W1Z5"/>
<dbReference type="SMART" id="SM00464">
    <property type="entry name" value="LON"/>
    <property type="match status" value="1"/>
</dbReference>
<dbReference type="EMBL" id="NBNE01002244">
    <property type="protein sequence ID" value="OWZ11037.1"/>
    <property type="molecule type" value="Genomic_DNA"/>
</dbReference>
<keyword evidence="7" id="KW-0862">Zinc</keyword>
<dbReference type="CDD" id="cd15777">
    <property type="entry name" value="CRBN_C_like"/>
    <property type="match status" value="1"/>
</dbReference>
<feature type="compositionally biased region" description="Polar residues" evidence="9">
    <location>
        <begin position="407"/>
        <end position="419"/>
    </location>
</feature>
<reference evidence="12" key="1">
    <citation type="submission" date="2017-03" db="EMBL/GenBank/DDBJ databases">
        <title>Phytopthora megakarya and P. palmivora, two closely related causual agents of cacao black pod achieved similar genome size and gene model numbers by different mechanisms.</title>
        <authorList>
            <person name="Ali S."/>
            <person name="Shao J."/>
            <person name="Larry D.J."/>
            <person name="Kronmiller B."/>
            <person name="Shen D."/>
            <person name="Strem M.D."/>
            <person name="Melnick R.L."/>
            <person name="Guiltinan M.J."/>
            <person name="Tyler B.M."/>
            <person name="Meinhardt L.W."/>
            <person name="Bailey B.A."/>
        </authorList>
    </citation>
    <scope>NUCLEOTIDE SEQUENCE [LARGE SCALE GENOMIC DNA]</scope>
    <source>
        <strain evidence="12">zdho120</strain>
    </source>
</reference>
<keyword evidence="6" id="KW-0833">Ubl conjugation pathway</keyword>
<sequence>MASGDRHAYLGALEPVDHRQLAIYPDGKILTLPLIYLPDIVLFPGDDLPLRMLSDAMLGGIRDLLASEDALLAVLPPHQRGIHYGATVRVERFSVEDANVRMTGAARQRFRLKQRLPAEPSAPFLWGEIEILPQDRAQNIPFDELCWHREPEKSRRSLRRLRERQYPVYWGRSTYALYDARVLVQKIQNMLLSNIHGEWFRKPRTEHTSDDDESDRSSLVHYLALPSDRQDPNLFAYWVAGNLPLDTTQRLELLSMNSTVRLLRREIELLGQVEEDIFCSMCGTFLANTRDIFSMTARGAAGGTFVNPGGHVYQVLTLREVDRMHIFVNEDRSTQDTWFEGYAWSITHCNSCYQHLGWRFDRVDSENSPGFFFGFRRAALTRSRTYRQIDHRSLGLGGYETEAFTESLPSSEDGSTANSEEMPLLLEAE</sequence>
<feature type="domain" description="CULT" evidence="10">
    <location>
        <begin position="274"/>
        <end position="384"/>
    </location>
</feature>
<dbReference type="UniPathway" id="UPA00143"/>
<keyword evidence="12" id="KW-1185">Reference proteome</keyword>
<comment type="caution">
    <text evidence="11">The sequence shown here is derived from an EMBL/GenBank/DDBJ whole genome shotgun (WGS) entry which is preliminary data.</text>
</comment>
<dbReference type="Gene3D" id="1.20.58.1480">
    <property type="match status" value="1"/>
</dbReference>
<dbReference type="SUPFAM" id="SSF88697">
    <property type="entry name" value="PUA domain-like"/>
    <property type="match status" value="1"/>
</dbReference>
<dbReference type="Gene3D" id="2.30.130.40">
    <property type="entry name" value="LON domain-like"/>
    <property type="match status" value="1"/>
</dbReference>
<organism evidence="11 12">
    <name type="scientific">Phytophthora megakarya</name>
    <dbReference type="NCBI Taxonomy" id="4795"/>
    <lineage>
        <taxon>Eukaryota</taxon>
        <taxon>Sar</taxon>
        <taxon>Stramenopiles</taxon>
        <taxon>Oomycota</taxon>
        <taxon>Peronosporomycetes</taxon>
        <taxon>Peronosporales</taxon>
        <taxon>Peronosporaceae</taxon>
        <taxon>Phytophthora</taxon>
    </lineage>
</organism>
<name>A0A225W1Z5_9STRA</name>
<dbReference type="InterPro" id="IPR004910">
    <property type="entry name" value="Yippee/Mis18/Cereblon"/>
</dbReference>
<evidence type="ECO:0000256" key="9">
    <source>
        <dbReference type="SAM" id="MobiDB-lite"/>
    </source>
</evidence>
<dbReference type="GO" id="GO:0005634">
    <property type="term" value="C:nucleus"/>
    <property type="evidence" value="ECO:0007669"/>
    <property type="project" value="UniProtKB-SubCell"/>
</dbReference>
<dbReference type="GO" id="GO:0016567">
    <property type="term" value="P:protein ubiquitination"/>
    <property type="evidence" value="ECO:0007669"/>
    <property type="project" value="UniProtKB-UniPathway"/>
</dbReference>
<dbReference type="PANTHER" id="PTHR46732">
    <property type="entry name" value="ATP-DEPENDENT PROTEASE LA (LON) DOMAIN PROTEIN"/>
    <property type="match status" value="1"/>
</dbReference>
<dbReference type="Pfam" id="PF03226">
    <property type="entry name" value="Yippee-Mis18"/>
    <property type="match status" value="1"/>
</dbReference>
<feature type="region of interest" description="Disordered" evidence="9">
    <location>
        <begin position="405"/>
        <end position="429"/>
    </location>
</feature>
<evidence type="ECO:0000256" key="4">
    <source>
        <dbReference type="ARBA" id="ARBA00014394"/>
    </source>
</evidence>
<evidence type="ECO:0000256" key="1">
    <source>
        <dbReference type="ARBA" id="ARBA00004123"/>
    </source>
</evidence>
<evidence type="ECO:0000256" key="7">
    <source>
        <dbReference type="ARBA" id="ARBA00022833"/>
    </source>
</evidence>
<evidence type="ECO:0000256" key="6">
    <source>
        <dbReference type="ARBA" id="ARBA00022786"/>
    </source>
</evidence>
<protein>
    <recommendedName>
        <fullName evidence="4">Protein cereblon</fullName>
    </recommendedName>
</protein>
<dbReference type="Gene3D" id="2.170.150.20">
    <property type="entry name" value="Peptide methionine sulfoxide reductase"/>
    <property type="match status" value="1"/>
</dbReference>
<evidence type="ECO:0000313" key="11">
    <source>
        <dbReference type="EMBL" id="OWZ11037.1"/>
    </source>
</evidence>
<comment type="pathway">
    <text evidence="2">Protein modification; protein ubiquitination.</text>
</comment>
<evidence type="ECO:0000256" key="8">
    <source>
        <dbReference type="ARBA" id="ARBA00023242"/>
    </source>
</evidence>
<dbReference type="AlphaFoldDB" id="A0A225W1Z5"/>
<dbReference type="FunFam" id="2.170.150.20:FF:000007">
    <property type="entry name" value="Protein cereblon"/>
    <property type="match status" value="1"/>
</dbReference>
<dbReference type="InterPro" id="IPR003111">
    <property type="entry name" value="Lon_prtase_N"/>
</dbReference>
<keyword evidence="5" id="KW-0479">Metal-binding</keyword>